<gene>
    <name evidence="2" type="ORF">S03H2_19286</name>
</gene>
<dbReference type="PANTHER" id="PTHR34047">
    <property type="entry name" value="NUCLEAR INTRON MATURASE 1, MITOCHONDRIAL-RELATED"/>
    <property type="match status" value="1"/>
</dbReference>
<comment type="caution">
    <text evidence="2">The sequence shown here is derived from an EMBL/GenBank/DDBJ whole genome shotgun (WGS) entry which is preliminary data.</text>
</comment>
<dbReference type="InterPro" id="IPR000477">
    <property type="entry name" value="RT_dom"/>
</dbReference>
<dbReference type="InterPro" id="IPR051083">
    <property type="entry name" value="GrpII_Intron_Splice-Mob/Def"/>
</dbReference>
<feature type="non-terminal residue" evidence="2">
    <location>
        <position position="190"/>
    </location>
</feature>
<sequence length="190" mass="21855">MECFWELKRGKSPGIDRMTVEEYGANLKENLKSLVRKMKVKQYRPRPVKRAYIPKSDGTRRPLGIPTVEDKIVQMGIKKVLEAIFEADFVDESYGFRPKRSCHDALDAVNEAIMTKPINYVVDMDIKKFFDTVNHKWLMRCLRQRIVDPNFLGLVARFLKAGVMEEGKYIEVDKGTPQGGIISPVLANIY</sequence>
<dbReference type="PANTHER" id="PTHR34047:SF8">
    <property type="entry name" value="PROTEIN YKFC"/>
    <property type="match status" value="1"/>
</dbReference>
<accession>X1HH80</accession>
<dbReference type="Pfam" id="PF00078">
    <property type="entry name" value="RVT_1"/>
    <property type="match status" value="1"/>
</dbReference>
<dbReference type="EMBL" id="BARU01010060">
    <property type="protein sequence ID" value="GAH44658.1"/>
    <property type="molecule type" value="Genomic_DNA"/>
</dbReference>
<evidence type="ECO:0000259" key="1">
    <source>
        <dbReference type="PROSITE" id="PS50878"/>
    </source>
</evidence>
<organism evidence="2">
    <name type="scientific">marine sediment metagenome</name>
    <dbReference type="NCBI Taxonomy" id="412755"/>
    <lineage>
        <taxon>unclassified sequences</taxon>
        <taxon>metagenomes</taxon>
        <taxon>ecological metagenomes</taxon>
    </lineage>
</organism>
<dbReference type="CDD" id="cd01651">
    <property type="entry name" value="RT_G2_intron"/>
    <property type="match status" value="1"/>
</dbReference>
<evidence type="ECO:0000313" key="2">
    <source>
        <dbReference type="EMBL" id="GAH44658.1"/>
    </source>
</evidence>
<dbReference type="PROSITE" id="PS50878">
    <property type="entry name" value="RT_POL"/>
    <property type="match status" value="1"/>
</dbReference>
<proteinExistence type="predicted"/>
<name>X1HH80_9ZZZZ</name>
<reference evidence="2" key="1">
    <citation type="journal article" date="2014" name="Front. Microbiol.">
        <title>High frequency of phylogenetically diverse reductive dehalogenase-homologous genes in deep subseafloor sedimentary metagenomes.</title>
        <authorList>
            <person name="Kawai M."/>
            <person name="Futagami T."/>
            <person name="Toyoda A."/>
            <person name="Takaki Y."/>
            <person name="Nishi S."/>
            <person name="Hori S."/>
            <person name="Arai W."/>
            <person name="Tsubouchi T."/>
            <person name="Morono Y."/>
            <person name="Uchiyama I."/>
            <person name="Ito T."/>
            <person name="Fujiyama A."/>
            <person name="Inagaki F."/>
            <person name="Takami H."/>
        </authorList>
    </citation>
    <scope>NUCLEOTIDE SEQUENCE</scope>
    <source>
        <strain evidence="2">Expedition CK06-06</strain>
    </source>
</reference>
<protein>
    <recommendedName>
        <fullName evidence="1">Reverse transcriptase domain-containing protein</fullName>
    </recommendedName>
</protein>
<feature type="domain" description="Reverse transcriptase" evidence="1">
    <location>
        <begin position="34"/>
        <end position="190"/>
    </location>
</feature>
<dbReference type="SUPFAM" id="SSF56672">
    <property type="entry name" value="DNA/RNA polymerases"/>
    <property type="match status" value="1"/>
</dbReference>
<dbReference type="AlphaFoldDB" id="X1HH80"/>
<dbReference type="InterPro" id="IPR043502">
    <property type="entry name" value="DNA/RNA_pol_sf"/>
</dbReference>